<evidence type="ECO:0000256" key="6">
    <source>
        <dbReference type="ARBA" id="ARBA00022989"/>
    </source>
</evidence>
<keyword evidence="6 8" id="KW-1133">Transmembrane helix</keyword>
<feature type="transmembrane region" description="Helical" evidence="8">
    <location>
        <begin position="153"/>
        <end position="171"/>
    </location>
</feature>
<protein>
    <submittedName>
        <fullName evidence="10">Glycosyltransferase family 39 protein</fullName>
    </submittedName>
</protein>
<keyword evidence="4 10" id="KW-0808">Transferase</keyword>
<sequence length="583" mass="65533">MASTAPHPNPLPKAERELVSERRQFWLLMLFAIVMLGIGIGLRDPWPSDEPRFTLAAKQMVESGDWLFLHRGTELYADKPPMLMWLEAASFEIVRNWRVAFLLPSLLSALGTLLLVYDLGRRLWNRKTGMYAAMAVLMCIQFVFQAKRAQIDPLVVFFITAANWGLLRHLLCGPNWKLFWFGCFCAGLGVITKGVGFLALFMLLPYVWATLRGWNGVATMGAGAWWRWPLGLVATLIAIALWLVPMLLIAHAHADNPIYAAYVNNILFHQTAGRYAHAWHHIQSPVYYLPIMVYAWLPLSLTYPGSLPSWWRALKAKDARIFLPLGWMVLVLVFFSASAGKRDVYILPIVPMLALITAPYLEEMLNARWLRLLCALFVAAMGTALLALGMYALTTHPAFAAKLAYTRGFDGPQNCLWWMCIVIGAAQWILLAFFRLRRAHWALAGGMLALWVVWGLWAYPLLNDSSSSAGLMANVRAHLGDHDEIGLVDWKEQNLLMLDRPAIDFGFSAPTSQQFTQATQWQVAAPATRWLFVQEPAMGHCVDRSKAIDVGHANRRNWWLFKADAVIPGCVPAANADDDETGD</sequence>
<comment type="subcellular location">
    <subcellularLocation>
        <location evidence="1">Cell membrane</location>
        <topology evidence="1">Multi-pass membrane protein</topology>
    </subcellularLocation>
</comment>
<evidence type="ECO:0000313" key="11">
    <source>
        <dbReference type="Proteomes" id="UP000267077"/>
    </source>
</evidence>
<feature type="transmembrane region" description="Helical" evidence="8">
    <location>
        <begin position="373"/>
        <end position="393"/>
    </location>
</feature>
<dbReference type="PANTHER" id="PTHR33908:SF3">
    <property type="entry name" value="UNDECAPRENYL PHOSPHATE-ALPHA-4-AMINO-4-DEOXY-L-ARABINOSE ARABINOSYL TRANSFERASE"/>
    <property type="match status" value="1"/>
</dbReference>
<evidence type="ECO:0000256" key="4">
    <source>
        <dbReference type="ARBA" id="ARBA00022679"/>
    </source>
</evidence>
<accession>A0A432LS39</accession>
<keyword evidence="11" id="KW-1185">Reference proteome</keyword>
<evidence type="ECO:0000313" key="10">
    <source>
        <dbReference type="EMBL" id="RUL63120.1"/>
    </source>
</evidence>
<gene>
    <name evidence="10" type="ORF">EKH79_11950</name>
</gene>
<feature type="transmembrane region" description="Helical" evidence="8">
    <location>
        <begin position="25"/>
        <end position="42"/>
    </location>
</feature>
<evidence type="ECO:0000256" key="3">
    <source>
        <dbReference type="ARBA" id="ARBA00022676"/>
    </source>
</evidence>
<dbReference type="Proteomes" id="UP000267077">
    <property type="component" value="Unassembled WGS sequence"/>
</dbReference>
<feature type="transmembrane region" description="Helical" evidence="8">
    <location>
        <begin position="321"/>
        <end position="339"/>
    </location>
</feature>
<feature type="transmembrane region" description="Helical" evidence="8">
    <location>
        <begin position="99"/>
        <end position="117"/>
    </location>
</feature>
<dbReference type="OrthoDB" id="9775035at2"/>
<dbReference type="InterPro" id="IPR038731">
    <property type="entry name" value="RgtA/B/C-like"/>
</dbReference>
<dbReference type="EMBL" id="RYZR01000006">
    <property type="protein sequence ID" value="RUL63120.1"/>
    <property type="molecule type" value="Genomic_DNA"/>
</dbReference>
<evidence type="ECO:0000256" key="7">
    <source>
        <dbReference type="ARBA" id="ARBA00023136"/>
    </source>
</evidence>
<feature type="domain" description="Glycosyltransferase RgtA/B/C/D-like" evidence="9">
    <location>
        <begin position="78"/>
        <end position="211"/>
    </location>
</feature>
<organism evidence="10 11">
    <name type="scientific">Dyella dinghuensis</name>
    <dbReference type="NCBI Taxonomy" id="1920169"/>
    <lineage>
        <taxon>Bacteria</taxon>
        <taxon>Pseudomonadati</taxon>
        <taxon>Pseudomonadota</taxon>
        <taxon>Gammaproteobacteria</taxon>
        <taxon>Lysobacterales</taxon>
        <taxon>Rhodanobacteraceae</taxon>
        <taxon>Dyella</taxon>
    </lineage>
</organism>
<dbReference type="InterPro" id="IPR050297">
    <property type="entry name" value="LipidA_mod_glycosyltrf_83"/>
</dbReference>
<dbReference type="GO" id="GO:0016763">
    <property type="term" value="F:pentosyltransferase activity"/>
    <property type="evidence" value="ECO:0007669"/>
    <property type="project" value="TreeGrafter"/>
</dbReference>
<dbReference type="PANTHER" id="PTHR33908">
    <property type="entry name" value="MANNOSYLTRANSFERASE YKCB-RELATED"/>
    <property type="match status" value="1"/>
</dbReference>
<feature type="transmembrane region" description="Helical" evidence="8">
    <location>
        <begin position="345"/>
        <end position="361"/>
    </location>
</feature>
<evidence type="ECO:0000256" key="1">
    <source>
        <dbReference type="ARBA" id="ARBA00004651"/>
    </source>
</evidence>
<keyword evidence="5 8" id="KW-0812">Transmembrane</keyword>
<dbReference type="GO" id="GO:0009103">
    <property type="term" value="P:lipopolysaccharide biosynthetic process"/>
    <property type="evidence" value="ECO:0007669"/>
    <property type="project" value="TreeGrafter"/>
</dbReference>
<keyword evidence="7 8" id="KW-0472">Membrane</keyword>
<keyword evidence="2" id="KW-1003">Cell membrane</keyword>
<comment type="caution">
    <text evidence="10">The sequence shown here is derived from an EMBL/GenBank/DDBJ whole genome shotgun (WGS) entry which is preliminary data.</text>
</comment>
<proteinExistence type="predicted"/>
<feature type="transmembrane region" description="Helical" evidence="8">
    <location>
        <begin position="129"/>
        <end position="147"/>
    </location>
</feature>
<dbReference type="GO" id="GO:0005886">
    <property type="term" value="C:plasma membrane"/>
    <property type="evidence" value="ECO:0007669"/>
    <property type="project" value="UniProtKB-SubCell"/>
</dbReference>
<evidence type="ECO:0000256" key="2">
    <source>
        <dbReference type="ARBA" id="ARBA00022475"/>
    </source>
</evidence>
<feature type="transmembrane region" description="Helical" evidence="8">
    <location>
        <begin position="441"/>
        <end position="462"/>
    </location>
</feature>
<evidence type="ECO:0000256" key="5">
    <source>
        <dbReference type="ARBA" id="ARBA00022692"/>
    </source>
</evidence>
<reference evidence="10 11" key="1">
    <citation type="submission" date="2018-12" db="EMBL/GenBank/DDBJ databases">
        <title>Dyella dinghuensis sp. nov. DHOA06 and Dyella choica sp. nov. 4M-K27, isolated from forest soil.</title>
        <authorList>
            <person name="Qiu L.-H."/>
            <person name="Gao Z.-H."/>
        </authorList>
    </citation>
    <scope>NUCLEOTIDE SEQUENCE [LARGE SCALE GENOMIC DNA]</scope>
    <source>
        <strain evidence="10 11">DHOA06</strain>
    </source>
</reference>
<keyword evidence="3" id="KW-0328">Glycosyltransferase</keyword>
<feature type="transmembrane region" description="Helical" evidence="8">
    <location>
        <begin position="416"/>
        <end position="434"/>
    </location>
</feature>
<dbReference type="GO" id="GO:0010041">
    <property type="term" value="P:response to iron(III) ion"/>
    <property type="evidence" value="ECO:0007669"/>
    <property type="project" value="TreeGrafter"/>
</dbReference>
<dbReference type="RefSeq" id="WP_126674057.1">
    <property type="nucleotide sequence ID" value="NZ_RYZR01000006.1"/>
</dbReference>
<dbReference type="AlphaFoldDB" id="A0A432LS39"/>
<evidence type="ECO:0000256" key="8">
    <source>
        <dbReference type="SAM" id="Phobius"/>
    </source>
</evidence>
<feature type="transmembrane region" description="Helical" evidence="8">
    <location>
        <begin position="178"/>
        <end position="208"/>
    </location>
</feature>
<feature type="transmembrane region" description="Helical" evidence="8">
    <location>
        <begin position="228"/>
        <end position="250"/>
    </location>
</feature>
<evidence type="ECO:0000259" key="9">
    <source>
        <dbReference type="Pfam" id="PF13231"/>
    </source>
</evidence>
<name>A0A432LS39_9GAMM</name>
<dbReference type="Pfam" id="PF13231">
    <property type="entry name" value="PMT_2"/>
    <property type="match status" value="1"/>
</dbReference>